<comment type="caution">
    <text evidence="2">The sequence shown here is derived from an EMBL/GenBank/DDBJ whole genome shotgun (WGS) entry which is preliminary data.</text>
</comment>
<evidence type="ECO:0000313" key="3">
    <source>
        <dbReference type="Proteomes" id="UP000735302"/>
    </source>
</evidence>
<evidence type="ECO:0000313" key="2">
    <source>
        <dbReference type="EMBL" id="GFO10589.1"/>
    </source>
</evidence>
<feature type="compositionally biased region" description="Polar residues" evidence="1">
    <location>
        <begin position="104"/>
        <end position="116"/>
    </location>
</feature>
<dbReference type="Proteomes" id="UP000735302">
    <property type="component" value="Unassembled WGS sequence"/>
</dbReference>
<feature type="region of interest" description="Disordered" evidence="1">
    <location>
        <begin position="1"/>
        <end position="124"/>
    </location>
</feature>
<protein>
    <submittedName>
        <fullName evidence="2">Uncharacterized protein</fullName>
    </submittedName>
</protein>
<name>A0AAV4AWT0_9GAST</name>
<dbReference type="EMBL" id="BLXT01004186">
    <property type="protein sequence ID" value="GFO10589.1"/>
    <property type="molecule type" value="Genomic_DNA"/>
</dbReference>
<evidence type="ECO:0000256" key="1">
    <source>
        <dbReference type="SAM" id="MobiDB-lite"/>
    </source>
</evidence>
<dbReference type="AlphaFoldDB" id="A0AAV4AWT0"/>
<accession>A0AAV4AWT0</accession>
<gene>
    <name evidence="2" type="ORF">PoB_003709400</name>
</gene>
<feature type="compositionally biased region" description="Basic and acidic residues" evidence="1">
    <location>
        <begin position="8"/>
        <end position="27"/>
    </location>
</feature>
<feature type="compositionally biased region" description="Gly residues" evidence="1">
    <location>
        <begin position="32"/>
        <end position="48"/>
    </location>
</feature>
<reference evidence="2 3" key="1">
    <citation type="journal article" date="2021" name="Elife">
        <title>Chloroplast acquisition without the gene transfer in kleptoplastic sea slugs, Plakobranchus ocellatus.</title>
        <authorList>
            <person name="Maeda T."/>
            <person name="Takahashi S."/>
            <person name="Yoshida T."/>
            <person name="Shimamura S."/>
            <person name="Takaki Y."/>
            <person name="Nagai Y."/>
            <person name="Toyoda A."/>
            <person name="Suzuki Y."/>
            <person name="Arimoto A."/>
            <person name="Ishii H."/>
            <person name="Satoh N."/>
            <person name="Nishiyama T."/>
            <person name="Hasebe M."/>
            <person name="Maruyama T."/>
            <person name="Minagawa J."/>
            <person name="Obokata J."/>
            <person name="Shigenobu S."/>
        </authorList>
    </citation>
    <scope>NUCLEOTIDE SEQUENCE [LARGE SCALE GENOMIC DNA]</scope>
</reference>
<sequence>MRTRGRRRKEEARRGKIERALGREGVRRQRGGSSGGGGGGGGGGGEGGKNYAAENLLMMRETKRGRKAQGRVGQLKAGSRKFEAKLQYDTPQPNPTGRYGGPQRESTSRNVHSNQYHQDHSTTR</sequence>
<proteinExistence type="predicted"/>
<organism evidence="2 3">
    <name type="scientific">Plakobranchus ocellatus</name>
    <dbReference type="NCBI Taxonomy" id="259542"/>
    <lineage>
        <taxon>Eukaryota</taxon>
        <taxon>Metazoa</taxon>
        <taxon>Spiralia</taxon>
        <taxon>Lophotrochozoa</taxon>
        <taxon>Mollusca</taxon>
        <taxon>Gastropoda</taxon>
        <taxon>Heterobranchia</taxon>
        <taxon>Euthyneura</taxon>
        <taxon>Panpulmonata</taxon>
        <taxon>Sacoglossa</taxon>
        <taxon>Placobranchoidea</taxon>
        <taxon>Plakobranchidae</taxon>
        <taxon>Plakobranchus</taxon>
    </lineage>
</organism>
<keyword evidence="3" id="KW-1185">Reference proteome</keyword>